<feature type="region of interest" description="Disordered" evidence="2">
    <location>
        <begin position="201"/>
        <end position="228"/>
    </location>
</feature>
<evidence type="ECO:0000313" key="4">
    <source>
        <dbReference type="Proteomes" id="UP001212152"/>
    </source>
</evidence>
<reference evidence="3" key="1">
    <citation type="submission" date="2020-05" db="EMBL/GenBank/DDBJ databases">
        <title>Phylogenomic resolution of chytrid fungi.</title>
        <authorList>
            <person name="Stajich J.E."/>
            <person name="Amses K."/>
            <person name="Simmons R."/>
            <person name="Seto K."/>
            <person name="Myers J."/>
            <person name="Bonds A."/>
            <person name="Quandt C.A."/>
            <person name="Barry K."/>
            <person name="Liu P."/>
            <person name="Grigoriev I."/>
            <person name="Longcore J.E."/>
            <person name="James T.Y."/>
        </authorList>
    </citation>
    <scope>NUCLEOTIDE SEQUENCE</scope>
    <source>
        <strain evidence="3">JEL0379</strain>
    </source>
</reference>
<proteinExistence type="predicted"/>
<dbReference type="EMBL" id="JADGJQ010000088">
    <property type="protein sequence ID" value="KAJ3171299.1"/>
    <property type="molecule type" value="Genomic_DNA"/>
</dbReference>
<feature type="compositionally biased region" description="Basic and acidic residues" evidence="2">
    <location>
        <begin position="204"/>
        <end position="214"/>
    </location>
</feature>
<gene>
    <name evidence="3" type="ORF">HDU87_008406</name>
</gene>
<dbReference type="Proteomes" id="UP001212152">
    <property type="component" value="Unassembled WGS sequence"/>
</dbReference>
<evidence type="ECO:0000313" key="3">
    <source>
        <dbReference type="EMBL" id="KAJ3171299.1"/>
    </source>
</evidence>
<sequence>MQITKLKDTLEAERTRAAKACDTQRTERQVVANHAAEVEKRLDAERGAAKKLLREKDSRLAECEEEKEEQEAVTQLKQEIAHQRSEYEAARAAEAENTAYLKSLLEKMAVPAAVSCESPTPALAPEPLLLHSMGTDTDDLEPNTILHAPCDAQINDLEDRLQNTVTALSGAEAAHRATMLSLKAMKTTSAALKTQLMETIAETSADRHADASARDDEENGPDLSLGTA</sequence>
<keyword evidence="4" id="KW-1185">Reference proteome</keyword>
<accession>A0AAD5XP78</accession>
<evidence type="ECO:0000256" key="2">
    <source>
        <dbReference type="SAM" id="MobiDB-lite"/>
    </source>
</evidence>
<keyword evidence="1" id="KW-0175">Coiled coil</keyword>
<feature type="coiled-coil region" evidence="1">
    <location>
        <begin position="35"/>
        <end position="93"/>
    </location>
</feature>
<name>A0AAD5XP78_9FUNG</name>
<protein>
    <submittedName>
        <fullName evidence="3">Uncharacterized protein</fullName>
    </submittedName>
</protein>
<comment type="caution">
    <text evidence="3">The sequence shown here is derived from an EMBL/GenBank/DDBJ whole genome shotgun (WGS) entry which is preliminary data.</text>
</comment>
<evidence type="ECO:0000256" key="1">
    <source>
        <dbReference type="SAM" id="Coils"/>
    </source>
</evidence>
<dbReference type="AlphaFoldDB" id="A0AAD5XP78"/>
<organism evidence="3 4">
    <name type="scientific">Geranomyces variabilis</name>
    <dbReference type="NCBI Taxonomy" id="109894"/>
    <lineage>
        <taxon>Eukaryota</taxon>
        <taxon>Fungi</taxon>
        <taxon>Fungi incertae sedis</taxon>
        <taxon>Chytridiomycota</taxon>
        <taxon>Chytridiomycota incertae sedis</taxon>
        <taxon>Chytridiomycetes</taxon>
        <taxon>Spizellomycetales</taxon>
        <taxon>Powellomycetaceae</taxon>
        <taxon>Geranomyces</taxon>
    </lineage>
</organism>